<evidence type="ECO:0000313" key="3">
    <source>
        <dbReference type="Proteomes" id="UP000281474"/>
    </source>
</evidence>
<reference evidence="2 3" key="1">
    <citation type="submission" date="2018-09" db="EMBL/GenBank/DDBJ databases">
        <title>Phylogeny of the Shewanellaceae, and recommendation for two new genera, Pseudoshewanella and Parashewanella.</title>
        <authorList>
            <person name="Wang G."/>
        </authorList>
    </citation>
    <scope>NUCLEOTIDE SEQUENCE [LARGE SCALE GENOMIC DNA]</scope>
    <source>
        <strain evidence="2 3">C51</strain>
    </source>
</reference>
<organism evidence="2 3">
    <name type="scientific">Parashewanella curva</name>
    <dbReference type="NCBI Taxonomy" id="2338552"/>
    <lineage>
        <taxon>Bacteria</taxon>
        <taxon>Pseudomonadati</taxon>
        <taxon>Pseudomonadota</taxon>
        <taxon>Gammaproteobacteria</taxon>
        <taxon>Alteromonadales</taxon>
        <taxon>Shewanellaceae</taxon>
        <taxon>Parashewanella</taxon>
    </lineage>
</organism>
<evidence type="ECO:0000313" key="2">
    <source>
        <dbReference type="EMBL" id="RLV57699.1"/>
    </source>
</evidence>
<dbReference type="RefSeq" id="WP_165905150.1">
    <property type="nucleotide sequence ID" value="NZ_ML014922.1"/>
</dbReference>
<feature type="non-terminal residue" evidence="2">
    <location>
        <position position="825"/>
    </location>
</feature>
<dbReference type="AlphaFoldDB" id="A0A3L8PSB6"/>
<feature type="non-terminal residue" evidence="2">
    <location>
        <position position="1"/>
    </location>
</feature>
<gene>
    <name evidence="2" type="ORF">D5018_21170</name>
</gene>
<evidence type="ECO:0000256" key="1">
    <source>
        <dbReference type="SAM" id="MobiDB-lite"/>
    </source>
</evidence>
<dbReference type="EMBL" id="QZEI01000173">
    <property type="protein sequence ID" value="RLV57699.1"/>
    <property type="molecule type" value="Genomic_DNA"/>
</dbReference>
<name>A0A3L8PSB6_9GAMM</name>
<protein>
    <submittedName>
        <fullName evidence="2">Uncharacterized protein</fullName>
    </submittedName>
</protein>
<proteinExistence type="predicted"/>
<keyword evidence="3" id="KW-1185">Reference proteome</keyword>
<accession>A0A3L8PSB6</accession>
<comment type="caution">
    <text evidence="2">The sequence shown here is derived from an EMBL/GenBank/DDBJ whole genome shotgun (WGS) entry which is preliminary data.</text>
</comment>
<feature type="region of interest" description="Disordered" evidence="1">
    <location>
        <begin position="16"/>
        <end position="40"/>
    </location>
</feature>
<dbReference type="Proteomes" id="UP000281474">
    <property type="component" value="Unassembled WGS sequence"/>
</dbReference>
<sequence length="825" mass="88531">SQATEGAINYVAKSIPVETATSTGSSDKPDVVTDNNSDVSYDTPEMASSINITSPAQDAGLNASDVDSLIDKLQQRADRPPIQANDPVENLYAAGSKQQITSRRLMGVTEDYGKGAFKESQFAARKSLLSASKTVSKRSPCVTCYSMSATPDRVWYASYSSPLQSCTQGQVQLEVNVDYAYGFPIHTAVNYFKVKNATCYASVRLTHFVANPNYLAQNAIYLKFTGDSFYSLGSCCDGGIGLKLVDVCSQGILFNTQYGAEPLNISTPSTPSCVPPDDVAYHCKATESNDLIDGPQSVSYLNASYNDARAKSGINNAIYAPSRHIVMSDGGYRQASFGALRDRLIAQGHTGINCASGLPQQQTINTDFISYNDLLLALNHDDTPLSPRICNDQSAMPNPWGAAVSLTDIANQFASVSNPIQFTSTLLVAYGNQYTNWQNMETQLNAASYNGEKLYATNGCVSAANRWRGLSMSVLQTAFNGAGKVAGISSTDCTLRIEEPNLTPINGTVSLIAVAEAYAAQSPYYGQVGVRLVSTEYVQYGNAYVRFSLLSGALPIGKRCTQLPAQQLGVADAYKALTENDLSYAFTQSCKAFNRFSKTEKLSFHLPIRATPLSSIISNPKRNFIQLTGSEPFNLLSHNGKVVYLSDLLATTRTLYPQVNSFCGDNSQLPFKLASISQSALLSAFNATPSAPQQCSNSISPRKFGNVVTLQSVADTSNNSPSFKLEPTDIVYSTESHDGVTWCNLTAHFTNNTLIYNSCADDEFAFRNISADEIAQAHAAAPIATPVELGDCSQGVEVVTENDILPLAAAVADATRGFGNNGVTG</sequence>